<proteinExistence type="predicted"/>
<reference evidence="1" key="1">
    <citation type="submission" date="2019-09" db="EMBL/GenBank/DDBJ databases">
        <title>Organ-specific transcriptomic study of the physiology of the cattle tick, Rhipicephalus microplus.</title>
        <authorList>
            <person name="Tirloni L."/>
            <person name="Braz G."/>
            <person name="Gandara A.C.P."/>
            <person name="Sabadin G.A."/>
            <person name="da Silva R.M."/>
            <person name="Guizzo M.G."/>
            <person name="Machado J.A."/>
            <person name="Costa E.P."/>
            <person name="Gomes H.F."/>
            <person name="Moraes J."/>
            <person name="Mota M.B.S."/>
            <person name="Mesquita R.D."/>
            <person name="Alvarenga P.H."/>
            <person name="Alves F."/>
            <person name="Seixas A."/>
            <person name="da Fonseca R.N."/>
            <person name="Fogaca A."/>
            <person name="Logullo C."/>
            <person name="Tanaka A."/>
            <person name="Daffre S."/>
            <person name="Termignoni C."/>
            <person name="Vaz I.S.Jr."/>
            <person name="Oliveira P.L."/>
            <person name="Ribeiro J.M."/>
        </authorList>
    </citation>
    <scope>NUCLEOTIDE SEQUENCE</scope>
    <source>
        <strain evidence="1">Porto Alegre</strain>
    </source>
</reference>
<protein>
    <submittedName>
        <fullName evidence="1">Putative secreted protein</fullName>
    </submittedName>
</protein>
<organism evidence="1">
    <name type="scientific">Rhipicephalus microplus</name>
    <name type="common">Cattle tick</name>
    <name type="synonym">Boophilus microplus</name>
    <dbReference type="NCBI Taxonomy" id="6941"/>
    <lineage>
        <taxon>Eukaryota</taxon>
        <taxon>Metazoa</taxon>
        <taxon>Ecdysozoa</taxon>
        <taxon>Arthropoda</taxon>
        <taxon>Chelicerata</taxon>
        <taxon>Arachnida</taxon>
        <taxon>Acari</taxon>
        <taxon>Parasitiformes</taxon>
        <taxon>Ixodida</taxon>
        <taxon>Ixodoidea</taxon>
        <taxon>Ixodidae</taxon>
        <taxon>Rhipicephalinae</taxon>
        <taxon>Rhipicephalus</taxon>
        <taxon>Boophilus</taxon>
    </lineage>
</organism>
<name>A0A6M2DAJ2_RHIMP</name>
<dbReference type="AlphaFoldDB" id="A0A6M2DAJ2"/>
<evidence type="ECO:0000313" key="1">
    <source>
        <dbReference type="EMBL" id="NOV43122.1"/>
    </source>
</evidence>
<accession>A0A6M2DAJ2</accession>
<dbReference type="EMBL" id="GHWJ01010385">
    <property type="protein sequence ID" value="NOV43122.1"/>
    <property type="molecule type" value="Transcribed_RNA"/>
</dbReference>
<sequence>MFCFFFFFFYTQVYGSFIRPIFGCVARGFDNRKRKRGARCPIRTAQFFFTFTRGIRCYEFTSFCFFFGVVKPGTSEKNRYGSPKQ</sequence>